<dbReference type="NCBIfam" id="NF004784">
    <property type="entry name" value="PRK06131.1"/>
    <property type="match status" value="1"/>
</dbReference>
<name>A0ABS9YDH0_9ACTN</name>
<comment type="similarity">
    <text evidence="1">Belongs to the IlvD/Edd family.</text>
</comment>
<evidence type="ECO:0000256" key="2">
    <source>
        <dbReference type="ARBA" id="ARBA00022714"/>
    </source>
</evidence>
<dbReference type="NCBIfam" id="NF009560">
    <property type="entry name" value="PRK13017.1"/>
    <property type="match status" value="1"/>
</dbReference>
<dbReference type="EMBL" id="JALDAY010000009">
    <property type="protein sequence ID" value="MCI3275273.1"/>
    <property type="molecule type" value="Genomic_DNA"/>
</dbReference>
<evidence type="ECO:0000256" key="1">
    <source>
        <dbReference type="ARBA" id="ARBA00006486"/>
    </source>
</evidence>
<dbReference type="PANTHER" id="PTHR43183:SF1">
    <property type="entry name" value="HYPOTHETICAL DIHYDROXY-ACID DEHYDRATASE (EUROFUNG)-RELATED"/>
    <property type="match status" value="1"/>
</dbReference>
<evidence type="ECO:0000256" key="3">
    <source>
        <dbReference type="ARBA" id="ARBA00022723"/>
    </source>
</evidence>
<sequence>MTLRSAQWYGGQDRNAYIHRAWMRRGVPGDAFTGRPQIAIANTASDLTPCNAHLDEVARSVRDGVYEAGGIPLDLPVVSLGETNVRPTAMLWRNMAAMATEEMLRANPIDGVVLLGGCDKTIPSLLMAAASVDLPAVVVPGGPMLTGTFRGTPLGCGTDVWRLSEEVRAGTLSQEQFTRSESAMIRSRGHCNTMGTASTMALVAEALGTVVPGTAGTPAPDSRLLQAAHGAGRLAVDMVGADRRPGTFLTAASFHNAIVALAAVGGSTNAVVHLLAIAGRLGIDLSLDDFDRVGSRVPVLVDLQPAGRFLMEDFHRAGGLLAVLREVRDLLDPDALTVTGEPLINYLEEAPIWDTEVIRTRAEPLVAEGGIAVLRGNLAPDGALIKPAAASPHLLRHRGRAVVFDSIEDFHARIDDPDLDVDADSVLVLRGCGPKGYPGMPEVSNMPLPRKLLEQGVRDMVRVCDGRMSGTAYGTVVLHVAPEAAAGGPLALVRTGDFVVLDVESRRIDVDVPAAELARRTPDKATVTAFADPRRGWERLYVDHVLQADTGADLDFLVGSSGSQVSRESH</sequence>
<dbReference type="PANTHER" id="PTHR43183">
    <property type="entry name" value="HYPOTHETICAL DIHYDROXYACID DEHYDRATASE (EUROFUNG)-RELATED"/>
    <property type="match status" value="1"/>
</dbReference>
<evidence type="ECO:0000256" key="4">
    <source>
        <dbReference type="ARBA" id="ARBA00023004"/>
    </source>
</evidence>
<feature type="domain" description="Dihydroxy-acid/6-phosphogluconate dehydratase C-terminal" evidence="9">
    <location>
        <begin position="356"/>
        <end position="552"/>
    </location>
</feature>
<organism evidence="10 11">
    <name type="scientific">Streptomyces cylindrosporus</name>
    <dbReference type="NCBI Taxonomy" id="2927583"/>
    <lineage>
        <taxon>Bacteria</taxon>
        <taxon>Bacillati</taxon>
        <taxon>Actinomycetota</taxon>
        <taxon>Actinomycetes</taxon>
        <taxon>Kitasatosporales</taxon>
        <taxon>Streptomycetaceae</taxon>
        <taxon>Streptomyces</taxon>
    </lineage>
</organism>
<keyword evidence="11" id="KW-1185">Reference proteome</keyword>
<keyword evidence="4" id="KW-0408">Iron</keyword>
<dbReference type="SUPFAM" id="SSF52016">
    <property type="entry name" value="LeuD/IlvD-like"/>
    <property type="match status" value="1"/>
</dbReference>
<keyword evidence="7" id="KW-0028">Amino-acid biosynthesis</keyword>
<dbReference type="Gene3D" id="3.50.30.80">
    <property type="entry name" value="IlvD/EDD C-terminal domain-like"/>
    <property type="match status" value="1"/>
</dbReference>
<dbReference type="InterPro" id="IPR037237">
    <property type="entry name" value="IlvD/EDD_N"/>
</dbReference>
<keyword evidence="3" id="KW-0479">Metal-binding</keyword>
<accession>A0ABS9YDH0</accession>
<evidence type="ECO:0000313" key="10">
    <source>
        <dbReference type="EMBL" id="MCI3275273.1"/>
    </source>
</evidence>
<feature type="domain" description="Dihydroxy-acid/6-phosphogluconate dehydratase N-terminal" evidence="8">
    <location>
        <begin position="35"/>
        <end position="343"/>
    </location>
</feature>
<dbReference type="SUPFAM" id="SSF143975">
    <property type="entry name" value="IlvD/EDD N-terminal domain-like"/>
    <property type="match status" value="1"/>
</dbReference>
<evidence type="ECO:0000256" key="5">
    <source>
        <dbReference type="ARBA" id="ARBA00023014"/>
    </source>
</evidence>
<evidence type="ECO:0000313" key="11">
    <source>
        <dbReference type="Proteomes" id="UP001165269"/>
    </source>
</evidence>
<keyword evidence="6" id="KW-0456">Lyase</keyword>
<evidence type="ECO:0000256" key="6">
    <source>
        <dbReference type="ARBA" id="ARBA00023239"/>
    </source>
</evidence>
<protein>
    <submittedName>
        <fullName evidence="10">Dihydroxy-acid dehydratase</fullName>
    </submittedName>
</protein>
<dbReference type="Pfam" id="PF00920">
    <property type="entry name" value="ILVD_EDD_N"/>
    <property type="match status" value="1"/>
</dbReference>
<evidence type="ECO:0000256" key="7">
    <source>
        <dbReference type="ARBA" id="ARBA00023304"/>
    </source>
</evidence>
<dbReference type="Proteomes" id="UP001165269">
    <property type="component" value="Unassembled WGS sequence"/>
</dbReference>
<gene>
    <name evidence="10" type="ORF">MQP27_29735</name>
</gene>
<reference evidence="10" key="1">
    <citation type="submission" date="2022-03" db="EMBL/GenBank/DDBJ databases">
        <title>Streptomyces 7R015 and 7R016 isolated from Barleria lupulina in Thailand.</title>
        <authorList>
            <person name="Kanchanasin P."/>
            <person name="Phongsopitanun W."/>
            <person name="Tanasupawat S."/>
        </authorList>
    </citation>
    <scope>NUCLEOTIDE SEQUENCE</scope>
    <source>
        <strain evidence="10">7R015</strain>
    </source>
</reference>
<keyword evidence="7" id="KW-0100">Branched-chain amino acid biosynthesis</keyword>
<dbReference type="InterPro" id="IPR052352">
    <property type="entry name" value="Sugar_Degrad_Dehydratases"/>
</dbReference>
<dbReference type="InterPro" id="IPR000581">
    <property type="entry name" value="ILV_EDD_N"/>
</dbReference>
<evidence type="ECO:0000259" key="9">
    <source>
        <dbReference type="Pfam" id="PF24877"/>
    </source>
</evidence>
<dbReference type="Pfam" id="PF24877">
    <property type="entry name" value="ILV_EDD_C"/>
    <property type="match status" value="1"/>
</dbReference>
<evidence type="ECO:0000259" key="8">
    <source>
        <dbReference type="Pfam" id="PF00920"/>
    </source>
</evidence>
<keyword evidence="2" id="KW-0001">2Fe-2S</keyword>
<comment type="caution">
    <text evidence="10">The sequence shown here is derived from an EMBL/GenBank/DDBJ whole genome shotgun (WGS) entry which is preliminary data.</text>
</comment>
<dbReference type="RefSeq" id="WP_242769039.1">
    <property type="nucleotide sequence ID" value="NZ_JALDAY010000009.1"/>
</dbReference>
<keyword evidence="5" id="KW-0411">Iron-sulfur</keyword>
<dbReference type="InterPro" id="IPR056740">
    <property type="entry name" value="ILV_EDD_C"/>
</dbReference>
<dbReference type="InterPro" id="IPR042096">
    <property type="entry name" value="Dihydro-acid_dehy_C"/>
</dbReference>
<proteinExistence type="inferred from homology"/>